<reference evidence="2 3" key="1">
    <citation type="submission" date="2024-04" db="EMBL/GenBank/DDBJ databases">
        <title>Phyllosticta paracitricarpa is synonymous to the EU quarantine fungus P. citricarpa based on phylogenomic analyses.</title>
        <authorList>
            <consortium name="Lawrence Berkeley National Laboratory"/>
            <person name="Van Ingen-Buijs V.A."/>
            <person name="Van Westerhoven A.C."/>
            <person name="Haridas S."/>
            <person name="Skiadas P."/>
            <person name="Martin F."/>
            <person name="Groenewald J.Z."/>
            <person name="Crous P.W."/>
            <person name="Seidl M.F."/>
        </authorList>
    </citation>
    <scope>NUCLEOTIDE SEQUENCE [LARGE SCALE GENOMIC DNA]</scope>
    <source>
        <strain evidence="2 3">CBS 123374</strain>
    </source>
</reference>
<protein>
    <submittedName>
        <fullName evidence="2">Uncharacterized protein</fullName>
    </submittedName>
</protein>
<feature type="region of interest" description="Disordered" evidence="1">
    <location>
        <begin position="1"/>
        <end position="100"/>
    </location>
</feature>
<feature type="compositionally biased region" description="Basic and acidic residues" evidence="1">
    <location>
        <begin position="27"/>
        <end position="37"/>
    </location>
</feature>
<feature type="compositionally biased region" description="Basic and acidic residues" evidence="1">
    <location>
        <begin position="276"/>
        <end position="307"/>
    </location>
</feature>
<accession>A0ABR1YMN0</accession>
<feature type="compositionally biased region" description="Basic and acidic residues" evidence="1">
    <location>
        <begin position="71"/>
        <end position="81"/>
    </location>
</feature>
<dbReference type="EMBL" id="JBBWRZ010000006">
    <property type="protein sequence ID" value="KAK8233755.1"/>
    <property type="molecule type" value="Genomic_DNA"/>
</dbReference>
<feature type="compositionally biased region" description="Polar residues" evidence="1">
    <location>
        <begin position="255"/>
        <end position="270"/>
    </location>
</feature>
<feature type="region of interest" description="Disordered" evidence="1">
    <location>
        <begin position="355"/>
        <end position="376"/>
    </location>
</feature>
<sequence length="545" mass="60335">MFERAAITNGELPKAPKRKAPKTVAESPKRKSSKSDLDSTAAAQRRISSSMRSTKPSSTLSPMNSDAGQDVPDKAKSEFAKKSRREHHARQSSTGLDELPVFTPVTSMDIFANKEPATSVALNHGASSPGPKASHAGSKPLRSQMTSTIVNSSSSQTFFPAVEDLERMQQKPQNTDSGDELSEVSSVASIEFDDAKPRRVDVPVTGVSRISPGTLVDDVADHKRTDDELAEFEAGVTDQDLLDLVEADGFEFSSVQSANEARQDSPNSETYDFDDGLTRDDFNHVLEDGHETPANDERQPENVDHSPTEISKSDFQSGVAQHRRRQDSPSTHNLSEFDFEIEDNWQIFEDLDDEDQNGNFHTQHNEGSKSIDISPTKPISQTPLPSCNGTFAKPIVRPSFPPLVKDRSPIVGLNSSTSLRVCFRIGEALNAGVKAAREQHAVVIELYARVLSSYREPRPSTRQHFVLMDLFHDRPPYLNATFDTWKGTNLYDSDSTVFTAPSSKPRLCRCTGKLRRENVTWRLEILNIWKANMEDAEYVAGIVQS</sequence>
<evidence type="ECO:0000313" key="3">
    <source>
        <dbReference type="Proteomes" id="UP001492380"/>
    </source>
</evidence>
<feature type="compositionally biased region" description="Polar residues" evidence="1">
    <location>
        <begin position="308"/>
        <end position="319"/>
    </location>
</feature>
<keyword evidence="3" id="KW-1185">Reference proteome</keyword>
<dbReference type="Proteomes" id="UP001492380">
    <property type="component" value="Unassembled WGS sequence"/>
</dbReference>
<evidence type="ECO:0000256" key="1">
    <source>
        <dbReference type="SAM" id="MobiDB-lite"/>
    </source>
</evidence>
<feature type="region of interest" description="Disordered" evidence="1">
    <location>
        <begin position="255"/>
        <end position="336"/>
    </location>
</feature>
<comment type="caution">
    <text evidence="2">The sequence shown here is derived from an EMBL/GenBank/DDBJ whole genome shotgun (WGS) entry which is preliminary data.</text>
</comment>
<gene>
    <name evidence="2" type="ORF">HDK90DRAFT_276216</name>
</gene>
<evidence type="ECO:0000313" key="2">
    <source>
        <dbReference type="EMBL" id="KAK8233755.1"/>
    </source>
</evidence>
<organism evidence="2 3">
    <name type="scientific">Phyllosticta capitalensis</name>
    <dbReference type="NCBI Taxonomy" id="121624"/>
    <lineage>
        <taxon>Eukaryota</taxon>
        <taxon>Fungi</taxon>
        <taxon>Dikarya</taxon>
        <taxon>Ascomycota</taxon>
        <taxon>Pezizomycotina</taxon>
        <taxon>Dothideomycetes</taxon>
        <taxon>Dothideomycetes incertae sedis</taxon>
        <taxon>Botryosphaeriales</taxon>
        <taxon>Phyllostictaceae</taxon>
        <taxon>Phyllosticta</taxon>
    </lineage>
</organism>
<feature type="compositionally biased region" description="Polar residues" evidence="1">
    <location>
        <begin position="141"/>
        <end position="154"/>
    </location>
</feature>
<feature type="compositionally biased region" description="Low complexity" evidence="1">
    <location>
        <begin position="48"/>
        <end position="61"/>
    </location>
</feature>
<proteinExistence type="predicted"/>
<name>A0ABR1YMN0_9PEZI</name>
<feature type="region of interest" description="Disordered" evidence="1">
    <location>
        <begin position="121"/>
        <end position="154"/>
    </location>
</feature>